<dbReference type="CDD" id="cd02116">
    <property type="entry name" value="ACT"/>
    <property type="match status" value="1"/>
</dbReference>
<dbReference type="InterPro" id="IPR049177">
    <property type="entry name" value="MgtC_SapB_SrpB_YhiD_N"/>
</dbReference>
<feature type="transmembrane region" description="Helical" evidence="7">
    <location>
        <begin position="32"/>
        <end position="51"/>
    </location>
</feature>
<comment type="subcellular location">
    <subcellularLocation>
        <location evidence="1">Cell membrane</location>
        <topology evidence="1">Multi-pass membrane protein</topology>
    </subcellularLocation>
</comment>
<dbReference type="Proteomes" id="UP000186112">
    <property type="component" value="Unassembled WGS sequence"/>
</dbReference>
<comment type="similarity">
    <text evidence="2">Belongs to the MgtC/SapB family.</text>
</comment>
<evidence type="ECO:0000313" key="9">
    <source>
        <dbReference type="EMBL" id="OLS02039.1"/>
    </source>
</evidence>
<dbReference type="InterPro" id="IPR002912">
    <property type="entry name" value="ACT_dom"/>
</dbReference>
<proteinExistence type="inferred from homology"/>
<dbReference type="GO" id="GO:0005886">
    <property type="term" value="C:plasma membrane"/>
    <property type="evidence" value="ECO:0007669"/>
    <property type="project" value="UniProtKB-SubCell"/>
</dbReference>
<evidence type="ECO:0000256" key="1">
    <source>
        <dbReference type="ARBA" id="ARBA00004651"/>
    </source>
</evidence>
<keyword evidence="6 7" id="KW-0472">Membrane</keyword>
<keyword evidence="10" id="KW-1185">Reference proteome</keyword>
<protein>
    <submittedName>
        <fullName evidence="9">Putative Mg(2+) transport ATPase</fullName>
    </submittedName>
</protein>
<evidence type="ECO:0000313" key="10">
    <source>
        <dbReference type="Proteomes" id="UP000186112"/>
    </source>
</evidence>
<feature type="transmembrane region" description="Helical" evidence="7">
    <location>
        <begin position="93"/>
        <end position="124"/>
    </location>
</feature>
<dbReference type="OrthoDB" id="9811198at2"/>
<gene>
    <name evidence="9" type="ORF">TICRE_18560</name>
</gene>
<dbReference type="EMBL" id="LTDM01000043">
    <property type="protein sequence ID" value="OLS02039.1"/>
    <property type="molecule type" value="Genomic_DNA"/>
</dbReference>
<evidence type="ECO:0000256" key="7">
    <source>
        <dbReference type="SAM" id="Phobius"/>
    </source>
</evidence>
<feature type="transmembrane region" description="Helical" evidence="7">
    <location>
        <begin position="63"/>
        <end position="81"/>
    </location>
</feature>
<dbReference type="SUPFAM" id="SSF55021">
    <property type="entry name" value="ACT-like"/>
    <property type="match status" value="1"/>
</dbReference>
<evidence type="ECO:0000256" key="6">
    <source>
        <dbReference type="ARBA" id="ARBA00023136"/>
    </source>
</evidence>
<dbReference type="AlphaFoldDB" id="A0A1U7M495"/>
<reference evidence="9 10" key="1">
    <citation type="submission" date="2016-02" db="EMBL/GenBank/DDBJ databases">
        <title>Genome sequence of Tissierella creatinophila DSM 6911.</title>
        <authorList>
            <person name="Poehlein A."/>
            <person name="Daniel R."/>
        </authorList>
    </citation>
    <scope>NUCLEOTIDE SEQUENCE [LARGE SCALE GENOMIC DNA]</scope>
    <source>
        <strain evidence="9 10">DSM 6911</strain>
    </source>
</reference>
<dbReference type="InterPro" id="IPR003416">
    <property type="entry name" value="MgtC/SapB/SrpB/YhiD_fam"/>
</dbReference>
<dbReference type="InterPro" id="IPR045865">
    <property type="entry name" value="ACT-like_dom_sf"/>
</dbReference>
<keyword evidence="3" id="KW-1003">Cell membrane</keyword>
<evidence type="ECO:0000256" key="3">
    <source>
        <dbReference type="ARBA" id="ARBA00022475"/>
    </source>
</evidence>
<evidence type="ECO:0000259" key="8">
    <source>
        <dbReference type="PROSITE" id="PS51671"/>
    </source>
</evidence>
<sequence length="223" mass="24139">MNDDLVIVIRLLLSAILGGAIGFEREAHNRPAGFRTHILVTIGSSLLMLVSMNMGPNADSSRIAAQVVSGIGFLGAGTILRTGNNIEGLTTAASIWVCSAIGLAIGSGFHLGGIVVTAIVLFFLRKISSLERLINRKNYKTITIIGSTRPGFIGEIGTNFGHHHITIINISIHAIGVKKDLNEEIIFTLKFPNKLDIEKLLKDLYKIEGIQEVLLNDEMIEVD</sequence>
<keyword evidence="4 7" id="KW-0812">Transmembrane</keyword>
<dbReference type="Pfam" id="PF02308">
    <property type="entry name" value="MgtC"/>
    <property type="match status" value="1"/>
</dbReference>
<comment type="caution">
    <text evidence="9">The sequence shown here is derived from an EMBL/GenBank/DDBJ whole genome shotgun (WGS) entry which is preliminary data.</text>
</comment>
<dbReference type="PANTHER" id="PTHR33778:SF1">
    <property type="entry name" value="MAGNESIUM TRANSPORTER YHID-RELATED"/>
    <property type="match status" value="1"/>
</dbReference>
<evidence type="ECO:0000256" key="4">
    <source>
        <dbReference type="ARBA" id="ARBA00022692"/>
    </source>
</evidence>
<feature type="domain" description="ACT" evidence="8">
    <location>
        <begin position="141"/>
        <end position="218"/>
    </location>
</feature>
<dbReference type="Pfam" id="PF01842">
    <property type="entry name" value="ACT"/>
    <property type="match status" value="1"/>
</dbReference>
<dbReference type="PANTHER" id="PTHR33778">
    <property type="entry name" value="PROTEIN MGTC"/>
    <property type="match status" value="1"/>
</dbReference>
<organism evidence="9 10">
    <name type="scientific">Tissierella creatinophila DSM 6911</name>
    <dbReference type="NCBI Taxonomy" id="1123403"/>
    <lineage>
        <taxon>Bacteria</taxon>
        <taxon>Bacillati</taxon>
        <taxon>Bacillota</taxon>
        <taxon>Tissierellia</taxon>
        <taxon>Tissierellales</taxon>
        <taxon>Tissierellaceae</taxon>
        <taxon>Tissierella</taxon>
    </lineage>
</organism>
<keyword evidence="5 7" id="KW-1133">Transmembrane helix</keyword>
<dbReference type="PROSITE" id="PS51671">
    <property type="entry name" value="ACT"/>
    <property type="match status" value="1"/>
</dbReference>
<evidence type="ECO:0000256" key="2">
    <source>
        <dbReference type="ARBA" id="ARBA00009298"/>
    </source>
</evidence>
<dbReference type="Gene3D" id="3.30.70.260">
    <property type="match status" value="1"/>
</dbReference>
<evidence type="ECO:0000256" key="5">
    <source>
        <dbReference type="ARBA" id="ARBA00022989"/>
    </source>
</evidence>
<dbReference type="RefSeq" id="WP_084191912.1">
    <property type="nucleotide sequence ID" value="NZ_LTDM01000043.1"/>
</dbReference>
<accession>A0A1U7M495</accession>
<dbReference type="PRINTS" id="PR01837">
    <property type="entry name" value="MGTCSAPBPROT"/>
</dbReference>
<name>A0A1U7M495_TISCR</name>